<dbReference type="InterPro" id="IPR018062">
    <property type="entry name" value="HTH_AraC-typ_CS"/>
</dbReference>
<dbReference type="RefSeq" id="WP_165138809.1">
    <property type="nucleotide sequence ID" value="NZ_JAALLT010000001.1"/>
</dbReference>
<gene>
    <name evidence="5" type="ORF">G3570_02440</name>
</gene>
<reference evidence="5 6" key="1">
    <citation type="submission" date="2020-02" db="EMBL/GenBank/DDBJ databases">
        <title>Balneolaceae bacterium YR4-1, complete genome.</title>
        <authorList>
            <person name="Li Y."/>
            <person name="Wu S."/>
        </authorList>
    </citation>
    <scope>NUCLEOTIDE SEQUENCE [LARGE SCALE GENOMIC DNA]</scope>
    <source>
        <strain evidence="5 6">YR4-1</strain>
    </source>
</reference>
<dbReference type="GO" id="GO:0043565">
    <property type="term" value="F:sequence-specific DNA binding"/>
    <property type="evidence" value="ECO:0007669"/>
    <property type="project" value="InterPro"/>
</dbReference>
<sequence>MSSALHSKQRSSRDSLFIKKLNKVVEEYITEGDLSVENISRELGISTSTFYRKVKSITGYSPVEYIRNLQLQKAVDLLSKNYGNVSEVAYESGFNNLSYFSKCFREKFGVNPARYSKLRISRSDSFGYHTSFIGREEELLEIKTLITKNRLVSLIGPAGTGKTRLGTVTMKDLGDTFRDGSFAVYLTSINDPELVPSVIQQSLRIPLHPNKSVMKTLVDYLASKELLLLIDNFEHVIEARSVIEELLAKCNHLRIILTSRTTLKLKQEIQYLLQPLSTPAPVKEVNLENLDRIKSYPAIHLFIDRAKNYNSEFDLTKGNISTIIDICYKLDGLPLALELAATQLRLIAPKDLLNRLDYGLSILKSGQLERSKRHDSLLNAIEWSYDLLSNEEQIYFQRLSLIPDSFGLHIAESLWVKDIGTNFIVHIQSLIDNNLIQSFEEDGEIRFKILETLKLFGRKKLRESEKEHQIVKVLAEYYVKLARKAEVRLNGPEQNEWINHLNRERDNFRGIMAYLLEHREVRFGLQLANALWRYWNMQNMIKEGISWLQKVIRLADRLKSHELTSELYELKGNALSVLGITQVIHSENIEEGAACLLQS</sequence>
<dbReference type="Pfam" id="PF13401">
    <property type="entry name" value="AAA_22"/>
    <property type="match status" value="1"/>
</dbReference>
<organism evidence="5 6">
    <name type="scientific">Halalkalibaculum roseum</name>
    <dbReference type="NCBI Taxonomy" id="2709311"/>
    <lineage>
        <taxon>Bacteria</taxon>
        <taxon>Pseudomonadati</taxon>
        <taxon>Balneolota</taxon>
        <taxon>Balneolia</taxon>
        <taxon>Balneolales</taxon>
        <taxon>Balneolaceae</taxon>
        <taxon>Halalkalibaculum</taxon>
    </lineage>
</organism>
<feature type="domain" description="HTH araC/xylS-type" evidence="4">
    <location>
        <begin position="19"/>
        <end position="118"/>
    </location>
</feature>
<comment type="caution">
    <text evidence="5">The sequence shown here is derived from an EMBL/GenBank/DDBJ whole genome shotgun (WGS) entry which is preliminary data.</text>
</comment>
<dbReference type="PANTHER" id="PTHR47691:SF3">
    <property type="entry name" value="HTH-TYPE TRANSCRIPTIONAL REGULATOR RV0890C-RELATED"/>
    <property type="match status" value="1"/>
</dbReference>
<evidence type="ECO:0000313" key="5">
    <source>
        <dbReference type="EMBL" id="NGP75475.1"/>
    </source>
</evidence>
<evidence type="ECO:0000256" key="2">
    <source>
        <dbReference type="ARBA" id="ARBA00023125"/>
    </source>
</evidence>
<accession>A0A6M1T052</accession>
<dbReference type="PANTHER" id="PTHR47691">
    <property type="entry name" value="REGULATOR-RELATED"/>
    <property type="match status" value="1"/>
</dbReference>
<keyword evidence="2" id="KW-0238">DNA-binding</keyword>
<dbReference type="PRINTS" id="PR00364">
    <property type="entry name" value="DISEASERSIST"/>
</dbReference>
<dbReference type="InterPro" id="IPR049945">
    <property type="entry name" value="AAA_22"/>
</dbReference>
<dbReference type="GO" id="GO:0016887">
    <property type="term" value="F:ATP hydrolysis activity"/>
    <property type="evidence" value="ECO:0007669"/>
    <property type="project" value="InterPro"/>
</dbReference>
<dbReference type="EMBL" id="JAALLT010000001">
    <property type="protein sequence ID" value="NGP75475.1"/>
    <property type="molecule type" value="Genomic_DNA"/>
</dbReference>
<keyword evidence="1" id="KW-0805">Transcription regulation</keyword>
<evidence type="ECO:0000256" key="3">
    <source>
        <dbReference type="ARBA" id="ARBA00023163"/>
    </source>
</evidence>
<dbReference type="GO" id="GO:0003700">
    <property type="term" value="F:DNA-binding transcription factor activity"/>
    <property type="evidence" value="ECO:0007669"/>
    <property type="project" value="InterPro"/>
</dbReference>
<evidence type="ECO:0000259" key="4">
    <source>
        <dbReference type="PROSITE" id="PS01124"/>
    </source>
</evidence>
<name>A0A6M1T052_9BACT</name>
<keyword evidence="3" id="KW-0804">Transcription</keyword>
<dbReference type="SUPFAM" id="SSF46689">
    <property type="entry name" value="Homeodomain-like"/>
    <property type="match status" value="2"/>
</dbReference>
<keyword evidence="6" id="KW-1185">Reference proteome</keyword>
<proteinExistence type="predicted"/>
<dbReference type="PROSITE" id="PS01124">
    <property type="entry name" value="HTH_ARAC_FAMILY_2"/>
    <property type="match status" value="1"/>
</dbReference>
<protein>
    <submittedName>
        <fullName evidence="5">Helix-turn-helix domain-containing protein</fullName>
    </submittedName>
</protein>
<dbReference type="Pfam" id="PF12833">
    <property type="entry name" value="HTH_18"/>
    <property type="match status" value="1"/>
</dbReference>
<dbReference type="InterPro" id="IPR027417">
    <property type="entry name" value="P-loop_NTPase"/>
</dbReference>
<evidence type="ECO:0000313" key="6">
    <source>
        <dbReference type="Proteomes" id="UP000473278"/>
    </source>
</evidence>
<dbReference type="InterPro" id="IPR009057">
    <property type="entry name" value="Homeodomain-like_sf"/>
</dbReference>
<dbReference type="SUPFAM" id="SSF52540">
    <property type="entry name" value="P-loop containing nucleoside triphosphate hydrolases"/>
    <property type="match status" value="1"/>
</dbReference>
<dbReference type="AlphaFoldDB" id="A0A6M1T052"/>
<dbReference type="Proteomes" id="UP000473278">
    <property type="component" value="Unassembled WGS sequence"/>
</dbReference>
<dbReference type="Gene3D" id="3.40.50.300">
    <property type="entry name" value="P-loop containing nucleotide triphosphate hydrolases"/>
    <property type="match status" value="1"/>
</dbReference>
<dbReference type="PROSITE" id="PS00041">
    <property type="entry name" value="HTH_ARAC_FAMILY_1"/>
    <property type="match status" value="1"/>
</dbReference>
<dbReference type="SMART" id="SM00342">
    <property type="entry name" value="HTH_ARAC"/>
    <property type="match status" value="1"/>
</dbReference>
<evidence type="ECO:0000256" key="1">
    <source>
        <dbReference type="ARBA" id="ARBA00023015"/>
    </source>
</evidence>
<dbReference type="InterPro" id="IPR018060">
    <property type="entry name" value="HTH_AraC"/>
</dbReference>
<dbReference type="Gene3D" id="1.10.10.60">
    <property type="entry name" value="Homeodomain-like"/>
    <property type="match status" value="2"/>
</dbReference>